<evidence type="ECO:0000256" key="1">
    <source>
        <dbReference type="ARBA" id="ARBA00023235"/>
    </source>
</evidence>
<dbReference type="STRING" id="888060.HMPREF9081_1970"/>
<evidence type="ECO:0000313" key="2">
    <source>
        <dbReference type="EMBL" id="EGK58374.1"/>
    </source>
</evidence>
<dbReference type="NCBIfam" id="NF003302">
    <property type="entry name" value="PRK04302.1"/>
    <property type="match status" value="1"/>
</dbReference>
<dbReference type="Pfam" id="PF00121">
    <property type="entry name" value="TIM"/>
    <property type="match status" value="1"/>
</dbReference>
<dbReference type="AlphaFoldDB" id="F5RNY4"/>
<dbReference type="eggNOG" id="COG0149">
    <property type="taxonomic scope" value="Bacteria"/>
</dbReference>
<keyword evidence="3" id="KW-1185">Reference proteome</keyword>
<accession>F5RNY4</accession>
<sequence length="247" mass="26264">MVINHLIQEVIIMKSSLAPFLVVNPKSYLYGKKSLALARAADHASKETGLKIYFTCPFSDIRYIRENTEAIIVTAQAMESLKPGRGMGHLLPEALYEAGARATFLNHAENPMTMAELAKTIARARELGIETIACADSLAEGTAIAAFHPDILLCEPTDLIGTGKTADDSYTTSIVAKIRSIDPTIGIMIASGITTADDVYRVVRLGADGSGATSGILNAPDPAERIMEMAEAIVRAAEAREATEGAA</sequence>
<proteinExistence type="predicted"/>
<organism evidence="2 3">
    <name type="scientific">Centipeda periodontii DSM 2778</name>
    <dbReference type="NCBI Taxonomy" id="888060"/>
    <lineage>
        <taxon>Bacteria</taxon>
        <taxon>Bacillati</taxon>
        <taxon>Bacillota</taxon>
        <taxon>Negativicutes</taxon>
        <taxon>Selenomonadales</taxon>
        <taxon>Selenomonadaceae</taxon>
        <taxon>Centipeda</taxon>
    </lineage>
</organism>
<gene>
    <name evidence="2" type="primary">tpiA2</name>
    <name evidence="2" type="ORF">HMPREF9081_1970</name>
</gene>
<dbReference type="PROSITE" id="PS51440">
    <property type="entry name" value="TIM_2"/>
    <property type="match status" value="1"/>
</dbReference>
<dbReference type="GO" id="GO:0004807">
    <property type="term" value="F:triose-phosphate isomerase activity"/>
    <property type="evidence" value="ECO:0007669"/>
    <property type="project" value="UniProtKB-EC"/>
</dbReference>
<dbReference type="HOGENOM" id="CLU_104921_0_0_9"/>
<dbReference type="InterPro" id="IPR035990">
    <property type="entry name" value="TIM_sf"/>
</dbReference>
<protein>
    <submittedName>
        <fullName evidence="2">Triose-phosphate isomerase</fullName>
        <ecNumber evidence="2">5.3.1.1</ecNumber>
    </submittedName>
</protein>
<keyword evidence="1 2" id="KW-0413">Isomerase</keyword>
<dbReference type="EC" id="5.3.1.1" evidence="2"/>
<dbReference type="SUPFAM" id="SSF51351">
    <property type="entry name" value="Triosephosphate isomerase (TIM)"/>
    <property type="match status" value="1"/>
</dbReference>
<dbReference type="InterPro" id="IPR013785">
    <property type="entry name" value="Aldolase_TIM"/>
</dbReference>
<evidence type="ECO:0000313" key="3">
    <source>
        <dbReference type="Proteomes" id="UP000004067"/>
    </source>
</evidence>
<comment type="caution">
    <text evidence="2">The sequence shown here is derived from an EMBL/GenBank/DDBJ whole genome shotgun (WGS) entry which is preliminary data.</text>
</comment>
<reference evidence="2 3" key="1">
    <citation type="submission" date="2011-04" db="EMBL/GenBank/DDBJ databases">
        <authorList>
            <person name="Muzny D."/>
            <person name="Qin X."/>
            <person name="Deng J."/>
            <person name="Jiang H."/>
            <person name="Liu Y."/>
            <person name="Qu J."/>
            <person name="Song X.-Z."/>
            <person name="Zhang L."/>
            <person name="Thornton R."/>
            <person name="Coyle M."/>
            <person name="Francisco L."/>
            <person name="Jackson L."/>
            <person name="Javaid M."/>
            <person name="Korchina V."/>
            <person name="Kovar C."/>
            <person name="Mata R."/>
            <person name="Mathew T."/>
            <person name="Ngo R."/>
            <person name="Nguyen L."/>
            <person name="Nguyen N."/>
            <person name="Okwuonu G."/>
            <person name="Ongeri F."/>
            <person name="Pham C."/>
            <person name="Simmons D."/>
            <person name="Wilczek-Boney K."/>
            <person name="Hale W."/>
            <person name="Jakkamsetti A."/>
            <person name="Pham P."/>
            <person name="Ruth R."/>
            <person name="San Lucas F."/>
            <person name="Warren J."/>
            <person name="Zhang J."/>
            <person name="Zhao Z."/>
            <person name="Zhou C."/>
            <person name="Zhu D."/>
            <person name="Lee S."/>
            <person name="Bess C."/>
            <person name="Blankenburg K."/>
            <person name="Forbes L."/>
            <person name="Fu Q."/>
            <person name="Gubbala S."/>
            <person name="Hirani K."/>
            <person name="Jayaseelan J.C."/>
            <person name="Lara F."/>
            <person name="Munidasa M."/>
            <person name="Palculict T."/>
            <person name="Patil S."/>
            <person name="Pu L.-L."/>
            <person name="Saada N."/>
            <person name="Tang L."/>
            <person name="Weissenberger G."/>
            <person name="Zhu Y."/>
            <person name="Hemphill L."/>
            <person name="Shang Y."/>
            <person name="Youmans B."/>
            <person name="Ayvaz T."/>
            <person name="Ross M."/>
            <person name="Santibanez J."/>
            <person name="Aqrawi P."/>
            <person name="Gross S."/>
            <person name="Joshi V."/>
            <person name="Fowler G."/>
            <person name="Nazareth L."/>
            <person name="Reid J."/>
            <person name="Worley K."/>
            <person name="Petrosino J."/>
            <person name="Highlander S."/>
            <person name="Gibbs R."/>
        </authorList>
    </citation>
    <scope>NUCLEOTIDE SEQUENCE [LARGE SCALE GENOMIC DNA]</scope>
    <source>
        <strain evidence="2 3">DSM 2778</strain>
    </source>
</reference>
<dbReference type="Proteomes" id="UP000004067">
    <property type="component" value="Unassembled WGS sequence"/>
</dbReference>
<dbReference type="InterPro" id="IPR000652">
    <property type="entry name" value="Triosephosphate_isomerase"/>
</dbReference>
<dbReference type="EMBL" id="AFHQ01000047">
    <property type="protein sequence ID" value="EGK58374.1"/>
    <property type="molecule type" value="Genomic_DNA"/>
</dbReference>
<dbReference type="Gene3D" id="3.20.20.70">
    <property type="entry name" value="Aldolase class I"/>
    <property type="match status" value="1"/>
</dbReference>
<name>F5RNY4_9FIRM</name>